<evidence type="ECO:0000313" key="3">
    <source>
        <dbReference type="EMBL" id="KAF2006063.1"/>
    </source>
</evidence>
<sequence>MLSREKEGEVPEQITLILNTGLSNLYKALLQQQEILKMEPLECYDLRDLQAFFSLERALKLLPWFSPFLNPDPSTGRVMIWDDHIHQITFWIMSAIAPFLAVASVVVHIYGAPHSTLVNLGLMMAFQSLAGICLNILTHASRVEVFAANDYKFSIHVRTPSG</sequence>
<evidence type="ECO:0000256" key="1">
    <source>
        <dbReference type="SAM" id="Phobius"/>
    </source>
</evidence>
<protein>
    <recommendedName>
        <fullName evidence="2">DUF6594 domain-containing protein</fullName>
    </recommendedName>
</protein>
<evidence type="ECO:0000313" key="4">
    <source>
        <dbReference type="Proteomes" id="UP000799779"/>
    </source>
</evidence>
<dbReference type="InterPro" id="IPR046529">
    <property type="entry name" value="DUF6594"/>
</dbReference>
<reference evidence="3" key="1">
    <citation type="journal article" date="2020" name="Stud. Mycol.">
        <title>101 Dothideomycetes genomes: a test case for predicting lifestyles and emergence of pathogens.</title>
        <authorList>
            <person name="Haridas S."/>
            <person name="Albert R."/>
            <person name="Binder M."/>
            <person name="Bloem J."/>
            <person name="Labutti K."/>
            <person name="Salamov A."/>
            <person name="Andreopoulos B."/>
            <person name="Baker S."/>
            <person name="Barry K."/>
            <person name="Bills G."/>
            <person name="Bluhm B."/>
            <person name="Cannon C."/>
            <person name="Castanera R."/>
            <person name="Culley D."/>
            <person name="Daum C."/>
            <person name="Ezra D."/>
            <person name="Gonzalez J."/>
            <person name="Henrissat B."/>
            <person name="Kuo A."/>
            <person name="Liang C."/>
            <person name="Lipzen A."/>
            <person name="Lutzoni F."/>
            <person name="Magnuson J."/>
            <person name="Mondo S."/>
            <person name="Nolan M."/>
            <person name="Ohm R."/>
            <person name="Pangilinan J."/>
            <person name="Park H.-J."/>
            <person name="Ramirez L."/>
            <person name="Alfaro M."/>
            <person name="Sun H."/>
            <person name="Tritt A."/>
            <person name="Yoshinaga Y."/>
            <person name="Zwiers L.-H."/>
            <person name="Turgeon B."/>
            <person name="Goodwin S."/>
            <person name="Spatafora J."/>
            <person name="Crous P."/>
            <person name="Grigoriev I."/>
        </authorList>
    </citation>
    <scope>NUCLEOTIDE SEQUENCE</scope>
    <source>
        <strain evidence="3">CBS 123094</strain>
    </source>
</reference>
<proteinExistence type="predicted"/>
<dbReference type="AlphaFoldDB" id="A0A6A5WW77"/>
<feature type="domain" description="DUF6594" evidence="2">
    <location>
        <begin position="61"/>
        <end position="148"/>
    </location>
</feature>
<dbReference type="Pfam" id="PF20237">
    <property type="entry name" value="DUF6594"/>
    <property type="match status" value="1"/>
</dbReference>
<dbReference type="EMBL" id="ML977561">
    <property type="protein sequence ID" value="KAF2006063.1"/>
    <property type="molecule type" value="Genomic_DNA"/>
</dbReference>
<organism evidence="3 4">
    <name type="scientific">Amniculicola lignicola CBS 123094</name>
    <dbReference type="NCBI Taxonomy" id="1392246"/>
    <lineage>
        <taxon>Eukaryota</taxon>
        <taxon>Fungi</taxon>
        <taxon>Dikarya</taxon>
        <taxon>Ascomycota</taxon>
        <taxon>Pezizomycotina</taxon>
        <taxon>Dothideomycetes</taxon>
        <taxon>Pleosporomycetidae</taxon>
        <taxon>Pleosporales</taxon>
        <taxon>Amniculicolaceae</taxon>
        <taxon>Amniculicola</taxon>
    </lineage>
</organism>
<keyword evidence="1" id="KW-0472">Membrane</keyword>
<keyword evidence="1" id="KW-1133">Transmembrane helix</keyword>
<evidence type="ECO:0000259" key="2">
    <source>
        <dbReference type="Pfam" id="PF20237"/>
    </source>
</evidence>
<name>A0A6A5WW77_9PLEO</name>
<dbReference type="OrthoDB" id="5342093at2759"/>
<gene>
    <name evidence="3" type="ORF">P154DRAFT_530340</name>
</gene>
<keyword evidence="4" id="KW-1185">Reference proteome</keyword>
<feature type="transmembrane region" description="Helical" evidence="1">
    <location>
        <begin position="117"/>
        <end position="137"/>
    </location>
</feature>
<dbReference type="Proteomes" id="UP000799779">
    <property type="component" value="Unassembled WGS sequence"/>
</dbReference>
<feature type="transmembrane region" description="Helical" evidence="1">
    <location>
        <begin position="88"/>
        <end position="111"/>
    </location>
</feature>
<accession>A0A6A5WW77</accession>
<keyword evidence="1" id="KW-0812">Transmembrane</keyword>